<evidence type="ECO:0000256" key="2">
    <source>
        <dbReference type="ARBA" id="ARBA00023163"/>
    </source>
</evidence>
<evidence type="ECO:0000313" key="4">
    <source>
        <dbReference type="EMBL" id="SEH02615.1"/>
    </source>
</evidence>
<evidence type="ECO:0000256" key="1">
    <source>
        <dbReference type="ARBA" id="ARBA00023015"/>
    </source>
</evidence>
<organism evidence="4 5">
    <name type="scientific">Nonomuraea solani</name>
    <dbReference type="NCBI Taxonomy" id="1144553"/>
    <lineage>
        <taxon>Bacteria</taxon>
        <taxon>Bacillati</taxon>
        <taxon>Actinomycetota</taxon>
        <taxon>Actinomycetes</taxon>
        <taxon>Streptosporangiales</taxon>
        <taxon>Streptosporangiaceae</taxon>
        <taxon>Nonomuraea</taxon>
    </lineage>
</organism>
<proteinExistence type="predicted"/>
<dbReference type="SUPFAM" id="SSF48498">
    <property type="entry name" value="Tetracyclin repressor-like, C-terminal domain"/>
    <property type="match status" value="1"/>
</dbReference>
<name>A0A1H6F0H8_9ACTN</name>
<feature type="domain" description="Tetracycline repressor TetR C-terminal" evidence="3">
    <location>
        <begin position="3"/>
        <end position="60"/>
    </location>
</feature>
<dbReference type="InterPro" id="IPR036271">
    <property type="entry name" value="Tet_transcr_reg_TetR-rel_C_sf"/>
</dbReference>
<protein>
    <submittedName>
        <fullName evidence="4">Tetracyclin repressor, C-terminal all-alpha domain</fullName>
    </submittedName>
</protein>
<evidence type="ECO:0000313" key="5">
    <source>
        <dbReference type="Proteomes" id="UP000236732"/>
    </source>
</evidence>
<reference evidence="4 5" key="1">
    <citation type="submission" date="2016-10" db="EMBL/GenBank/DDBJ databases">
        <authorList>
            <person name="de Groot N.N."/>
        </authorList>
    </citation>
    <scope>NUCLEOTIDE SEQUENCE [LARGE SCALE GENOMIC DNA]</scope>
    <source>
        <strain evidence="4 5">CGMCC 4.7037</strain>
    </source>
</reference>
<evidence type="ECO:0000259" key="3">
    <source>
        <dbReference type="Pfam" id="PF02909"/>
    </source>
</evidence>
<keyword evidence="2" id="KW-0804">Transcription</keyword>
<keyword evidence="1" id="KW-0805">Transcription regulation</keyword>
<dbReference type="AlphaFoldDB" id="A0A1H6F0H8"/>
<accession>A0A1H6F0H8</accession>
<dbReference type="Proteomes" id="UP000236732">
    <property type="component" value="Unassembled WGS sequence"/>
</dbReference>
<dbReference type="Pfam" id="PF02909">
    <property type="entry name" value="TetR_C_1"/>
    <property type="match status" value="1"/>
</dbReference>
<dbReference type="InterPro" id="IPR004111">
    <property type="entry name" value="Repressor_TetR_C"/>
</dbReference>
<gene>
    <name evidence="4" type="ORF">SAMN05444920_12842</name>
</gene>
<dbReference type="GO" id="GO:0045892">
    <property type="term" value="P:negative regulation of DNA-templated transcription"/>
    <property type="evidence" value="ECO:0007669"/>
    <property type="project" value="InterPro"/>
</dbReference>
<keyword evidence="5" id="KW-1185">Reference proteome</keyword>
<dbReference type="EMBL" id="FNVT01000028">
    <property type="protein sequence ID" value="SEH02615.1"/>
    <property type="molecule type" value="Genomic_DNA"/>
</dbReference>
<sequence length="68" mass="7412">MYFVLGLVKEEQAPPDRTLGIEAAAANPAAFPSLAETIEHLTRESFDDRFTFGVDLILTGRSPGRFGT</sequence>
<dbReference type="Gene3D" id="1.10.357.10">
    <property type="entry name" value="Tetracycline Repressor, domain 2"/>
    <property type="match status" value="1"/>
</dbReference>